<comment type="caution">
    <text evidence="2">The sequence shown here is derived from an EMBL/GenBank/DDBJ whole genome shotgun (WGS) entry which is preliminary data.</text>
</comment>
<dbReference type="Proteomes" id="UP000663861">
    <property type="component" value="Unassembled WGS sequence"/>
</dbReference>
<feature type="compositionally biased region" description="Low complexity" evidence="1">
    <location>
        <begin position="463"/>
        <end position="487"/>
    </location>
</feature>
<feature type="compositionally biased region" description="Polar residues" evidence="1">
    <location>
        <begin position="374"/>
        <end position="392"/>
    </location>
</feature>
<name>A0A8H2X8Y7_9AGAM</name>
<feature type="compositionally biased region" description="Polar residues" evidence="1">
    <location>
        <begin position="133"/>
        <end position="143"/>
    </location>
</feature>
<feature type="compositionally biased region" description="Polar residues" evidence="1">
    <location>
        <begin position="152"/>
        <end position="162"/>
    </location>
</feature>
<feature type="compositionally biased region" description="Basic and acidic residues" evidence="1">
    <location>
        <begin position="442"/>
        <end position="451"/>
    </location>
</feature>
<feature type="compositionally biased region" description="Polar residues" evidence="1">
    <location>
        <begin position="339"/>
        <end position="359"/>
    </location>
</feature>
<feature type="region of interest" description="Disordered" evidence="1">
    <location>
        <begin position="217"/>
        <end position="529"/>
    </location>
</feature>
<accession>A0A8H2X8Y7</accession>
<feature type="compositionally biased region" description="Polar residues" evidence="1">
    <location>
        <begin position="217"/>
        <end position="249"/>
    </location>
</feature>
<evidence type="ECO:0000313" key="2">
    <source>
        <dbReference type="EMBL" id="CAE6418642.1"/>
    </source>
</evidence>
<evidence type="ECO:0000313" key="3">
    <source>
        <dbReference type="Proteomes" id="UP000663861"/>
    </source>
</evidence>
<sequence>MDYPPEDDDPVIWQCSQAAELKRIFADEPVPSAPPPSVPTPRPDTRRGSTSGPHGVKRKRRQDQDTPATTSAETLGLIQQLSRTLGGRRSSNSNPARRNTRIASAGNITFGMPPPKPKPTSSDEASASDGASFNRSRSSTTSPLVIGKPILESSSDSYSTPMPCTPPNRILAGPRPATEPTIPVSALLNYDRAESPELPPPAPAKPIISIRTDPDTINSSALSTRLNTAESATSTTRSDSFISVTTPTSPMMPLATLPPRPETPETPILDLTEISPTPSPEPKTVYNAPSKPKPPPVEAPESEAPTEAPRPVPSVIRATTDPTPPKRSSVRALQHTRSEPSQSFKPPTQTSFKPPTQQAFRPPTQCVPKLPSVMRSTQQQQNPRTFSSSQTRLGLGAMGKGYSGVNKPFKVPNKGKATVPLTVVPLPKRDGGGAARPSSPSRKKENIDAGRGKRGNSPTPGGRPSNRPTSVSSSRTTSGSSSRTSGSLIRTASSRAITGKYTQPRGASGSKRESGSDDTYIGSDESFDTDLVDADMAVWDSWND</sequence>
<feature type="region of interest" description="Disordered" evidence="1">
    <location>
        <begin position="26"/>
        <end position="178"/>
    </location>
</feature>
<dbReference type="EMBL" id="CAJMWY010000153">
    <property type="protein sequence ID" value="CAE6418642.1"/>
    <property type="molecule type" value="Genomic_DNA"/>
</dbReference>
<gene>
    <name evidence="2" type="ORF">RDB_LOCUS9715</name>
</gene>
<proteinExistence type="predicted"/>
<dbReference type="AlphaFoldDB" id="A0A8H2X8Y7"/>
<feature type="compositionally biased region" description="Pro residues" evidence="1">
    <location>
        <begin position="31"/>
        <end position="42"/>
    </location>
</feature>
<evidence type="ECO:0000256" key="1">
    <source>
        <dbReference type="SAM" id="MobiDB-lite"/>
    </source>
</evidence>
<organism evidence="2 3">
    <name type="scientific">Rhizoctonia solani</name>
    <dbReference type="NCBI Taxonomy" id="456999"/>
    <lineage>
        <taxon>Eukaryota</taxon>
        <taxon>Fungi</taxon>
        <taxon>Dikarya</taxon>
        <taxon>Basidiomycota</taxon>
        <taxon>Agaricomycotina</taxon>
        <taxon>Agaricomycetes</taxon>
        <taxon>Cantharellales</taxon>
        <taxon>Ceratobasidiaceae</taxon>
        <taxon>Rhizoctonia</taxon>
    </lineage>
</organism>
<feature type="region of interest" description="Disordered" evidence="1">
    <location>
        <begin position="193"/>
        <end position="212"/>
    </location>
</feature>
<feature type="compositionally biased region" description="Polar residues" evidence="1">
    <location>
        <begin position="65"/>
        <end position="83"/>
    </location>
</feature>
<reference evidence="2" key="1">
    <citation type="submission" date="2021-01" db="EMBL/GenBank/DDBJ databases">
        <authorList>
            <person name="Kaushik A."/>
        </authorList>
    </citation>
    <scope>NUCLEOTIDE SEQUENCE</scope>
    <source>
        <strain evidence="2">AG4-RS23</strain>
    </source>
</reference>
<feature type="compositionally biased region" description="Low complexity" evidence="1">
    <location>
        <begin position="122"/>
        <end position="132"/>
    </location>
</feature>
<protein>
    <submittedName>
        <fullName evidence="2">Uncharacterized protein</fullName>
    </submittedName>
</protein>
<feature type="compositionally biased region" description="Low complexity" evidence="1">
    <location>
        <begin position="88"/>
        <end position="97"/>
    </location>
</feature>